<proteinExistence type="predicted"/>
<name>A0A0E9QW24_ANGAN</name>
<dbReference type="AlphaFoldDB" id="A0A0E9QW24"/>
<accession>A0A0E9QW24</accession>
<evidence type="ECO:0000313" key="1">
    <source>
        <dbReference type="EMBL" id="JAH20283.1"/>
    </source>
</evidence>
<reference evidence="1" key="2">
    <citation type="journal article" date="2015" name="Fish Shellfish Immunol.">
        <title>Early steps in the European eel (Anguilla anguilla)-Vibrio vulnificus interaction in the gills: Role of the RtxA13 toxin.</title>
        <authorList>
            <person name="Callol A."/>
            <person name="Pajuelo D."/>
            <person name="Ebbesson L."/>
            <person name="Teles M."/>
            <person name="MacKenzie S."/>
            <person name="Amaro C."/>
        </authorList>
    </citation>
    <scope>NUCLEOTIDE SEQUENCE</scope>
</reference>
<reference evidence="1" key="1">
    <citation type="submission" date="2014-11" db="EMBL/GenBank/DDBJ databases">
        <authorList>
            <person name="Amaro Gonzalez C."/>
        </authorList>
    </citation>
    <scope>NUCLEOTIDE SEQUENCE</scope>
</reference>
<organism evidence="1">
    <name type="scientific">Anguilla anguilla</name>
    <name type="common">European freshwater eel</name>
    <name type="synonym">Muraena anguilla</name>
    <dbReference type="NCBI Taxonomy" id="7936"/>
    <lineage>
        <taxon>Eukaryota</taxon>
        <taxon>Metazoa</taxon>
        <taxon>Chordata</taxon>
        <taxon>Craniata</taxon>
        <taxon>Vertebrata</taxon>
        <taxon>Euteleostomi</taxon>
        <taxon>Actinopterygii</taxon>
        <taxon>Neopterygii</taxon>
        <taxon>Teleostei</taxon>
        <taxon>Anguilliformes</taxon>
        <taxon>Anguillidae</taxon>
        <taxon>Anguilla</taxon>
    </lineage>
</organism>
<dbReference type="EMBL" id="GBXM01088294">
    <property type="protein sequence ID" value="JAH20283.1"/>
    <property type="molecule type" value="Transcribed_RNA"/>
</dbReference>
<sequence>MFSPGQVLATPVVAKAVGRTRGGDTVRAEGLRHSTGCVCVGRGRGLLTEFTVNKKGP</sequence>
<protein>
    <submittedName>
        <fullName evidence="1">Uncharacterized protein</fullName>
    </submittedName>
</protein>